<evidence type="ECO:0000256" key="1">
    <source>
        <dbReference type="ARBA" id="ARBA00004429"/>
    </source>
</evidence>
<keyword evidence="6 10" id="KW-0812">Transmembrane</keyword>
<dbReference type="STRING" id="571438.SAMN05192586_11024"/>
<feature type="transmembrane region" description="Helical" evidence="10">
    <location>
        <begin position="367"/>
        <end position="387"/>
    </location>
</feature>
<feature type="transmembrane region" description="Helical" evidence="10">
    <location>
        <begin position="158"/>
        <end position="177"/>
    </location>
</feature>
<feature type="transmembrane region" description="Helical" evidence="10">
    <location>
        <begin position="197"/>
        <end position="217"/>
    </location>
</feature>
<evidence type="ECO:0000313" key="12">
    <source>
        <dbReference type="EMBL" id="SDF66629.1"/>
    </source>
</evidence>
<dbReference type="PANTHER" id="PTHR43495:SF4">
    <property type="entry name" value="AROMATIC AMINO ACID TRANSPORT PROTEIN AROP"/>
    <property type="match status" value="1"/>
</dbReference>
<evidence type="ECO:0000256" key="7">
    <source>
        <dbReference type="ARBA" id="ARBA00022970"/>
    </source>
</evidence>
<evidence type="ECO:0000256" key="5">
    <source>
        <dbReference type="ARBA" id="ARBA00022519"/>
    </source>
</evidence>
<keyword evidence="4" id="KW-1003">Cell membrane</keyword>
<dbReference type="PIRSF" id="PIRSF006060">
    <property type="entry name" value="AA_transporter"/>
    <property type="match status" value="1"/>
</dbReference>
<proteinExistence type="inferred from homology"/>
<reference evidence="13" key="1">
    <citation type="submission" date="2016-10" db="EMBL/GenBank/DDBJ databases">
        <authorList>
            <person name="Varghese N."/>
            <person name="Submissions S."/>
        </authorList>
    </citation>
    <scope>NUCLEOTIDE SEQUENCE [LARGE SCALE GENOMIC DNA]</scope>
    <source>
        <strain evidence="13">KHC7</strain>
    </source>
</reference>
<feature type="transmembrane region" description="Helical" evidence="10">
    <location>
        <begin position="125"/>
        <end position="146"/>
    </location>
</feature>
<gene>
    <name evidence="12" type="ORF">SAMN05192586_11024</name>
</gene>
<keyword evidence="5" id="KW-0997">Cell inner membrane</keyword>
<evidence type="ECO:0000256" key="8">
    <source>
        <dbReference type="ARBA" id="ARBA00022989"/>
    </source>
</evidence>
<organism evidence="12 13">
    <name type="scientific">Desulfovibrio legallii</name>
    <dbReference type="NCBI Taxonomy" id="571438"/>
    <lineage>
        <taxon>Bacteria</taxon>
        <taxon>Pseudomonadati</taxon>
        <taxon>Thermodesulfobacteriota</taxon>
        <taxon>Desulfovibrionia</taxon>
        <taxon>Desulfovibrionales</taxon>
        <taxon>Desulfovibrionaceae</taxon>
        <taxon>Desulfovibrio</taxon>
    </lineage>
</organism>
<dbReference type="GO" id="GO:0005886">
    <property type="term" value="C:plasma membrane"/>
    <property type="evidence" value="ECO:0007669"/>
    <property type="project" value="UniProtKB-SubCell"/>
</dbReference>
<keyword evidence="3" id="KW-0813">Transport</keyword>
<feature type="transmembrane region" description="Helical" evidence="10">
    <location>
        <begin position="97"/>
        <end position="119"/>
    </location>
</feature>
<evidence type="ECO:0000256" key="10">
    <source>
        <dbReference type="SAM" id="Phobius"/>
    </source>
</evidence>
<comment type="subcellular location">
    <subcellularLocation>
        <location evidence="1">Cell inner membrane</location>
        <topology evidence="1">Multi-pass membrane protein</topology>
    </subcellularLocation>
</comment>
<dbReference type="InterPro" id="IPR004841">
    <property type="entry name" value="AA-permease/SLC12A_dom"/>
</dbReference>
<feature type="transmembrane region" description="Helical" evidence="10">
    <location>
        <begin position="44"/>
        <end position="60"/>
    </location>
</feature>
<dbReference type="EMBL" id="FNBX01000010">
    <property type="protein sequence ID" value="SDF66629.1"/>
    <property type="molecule type" value="Genomic_DNA"/>
</dbReference>
<evidence type="ECO:0000259" key="11">
    <source>
        <dbReference type="Pfam" id="PF00324"/>
    </source>
</evidence>
<feature type="transmembrane region" description="Helical" evidence="10">
    <location>
        <begin position="238"/>
        <end position="259"/>
    </location>
</feature>
<dbReference type="Proteomes" id="UP000199355">
    <property type="component" value="Unassembled WGS sequence"/>
</dbReference>
<dbReference type="Pfam" id="PF00324">
    <property type="entry name" value="AA_permease"/>
    <property type="match status" value="1"/>
</dbReference>
<feature type="transmembrane region" description="Helical" evidence="10">
    <location>
        <begin position="20"/>
        <end position="38"/>
    </location>
</feature>
<keyword evidence="13" id="KW-1185">Reference proteome</keyword>
<evidence type="ECO:0000313" key="13">
    <source>
        <dbReference type="Proteomes" id="UP000199355"/>
    </source>
</evidence>
<dbReference type="GO" id="GO:0006865">
    <property type="term" value="P:amino acid transport"/>
    <property type="evidence" value="ECO:0007669"/>
    <property type="project" value="UniProtKB-KW"/>
</dbReference>
<keyword evidence="8 10" id="KW-1133">Transmembrane helix</keyword>
<dbReference type="GO" id="GO:0055085">
    <property type="term" value="P:transmembrane transport"/>
    <property type="evidence" value="ECO:0007669"/>
    <property type="project" value="InterPro"/>
</dbReference>
<dbReference type="AlphaFoldDB" id="A0A1G7MZV6"/>
<dbReference type="Gene3D" id="1.20.1740.10">
    <property type="entry name" value="Amino acid/polyamine transporter I"/>
    <property type="match status" value="1"/>
</dbReference>
<name>A0A1G7MZV6_9BACT</name>
<feature type="transmembrane region" description="Helical" evidence="10">
    <location>
        <begin position="340"/>
        <end position="361"/>
    </location>
</feature>
<accession>A0A1G7MZV6</accession>
<sequence length="463" mass="50116">MKTDTPHLKRALKNRHIQLIALGGAIGTGLFLGSAGTIQMAGPAVLLSYAVGGFIAFLIMRQLGEMMAQEPVAGSFSNLAHKYWGDFPGLLSGWNYWILYVLVGMSELTAVAVYVQYWFPQVEPWQTTAFFFLCINAINLAQVGFFGEMEFWFAVIKVAAIVLMIALGCFLLASGQAGPEAGVSNLWTHGGFFPNGWAGVVTSLAVVAFSFGGLELVGIAAAETDNPRKTIPKAINQLIYRILLFYIGALAVLLSLHPWNMLGAPVDKSHWAEAMIASPFVQIFDLIGIPSAAGVLNFVVLTAALSVYNSCVYCNSRMLYGLSLQGNAPRALGEVSARGVPVYALLVSAAATLVCVLLNYFMPKSALGVLMGLVVAALVINWAMISLTHLKFRAAKQRAGEALVFRAFWHPFSNYLCLAFMVLVLAVLVYIGEGVSVLLAPLWVGFVWLGYRLKCRSRARRAA</sequence>
<evidence type="ECO:0000256" key="2">
    <source>
        <dbReference type="ARBA" id="ARBA00008583"/>
    </source>
</evidence>
<dbReference type="InterPro" id="IPR004840">
    <property type="entry name" value="Amino_acid_permease_CS"/>
</dbReference>
<keyword evidence="7" id="KW-0029">Amino-acid transport</keyword>
<feature type="transmembrane region" description="Helical" evidence="10">
    <location>
        <begin position="437"/>
        <end position="453"/>
    </location>
</feature>
<keyword evidence="9 10" id="KW-0472">Membrane</keyword>
<dbReference type="RefSeq" id="WP_092153814.1">
    <property type="nucleotide sequence ID" value="NZ_FNBX01000010.1"/>
</dbReference>
<feature type="transmembrane region" description="Helical" evidence="10">
    <location>
        <begin position="408"/>
        <end position="431"/>
    </location>
</feature>
<evidence type="ECO:0000256" key="9">
    <source>
        <dbReference type="ARBA" id="ARBA00023136"/>
    </source>
</evidence>
<feature type="transmembrane region" description="Helical" evidence="10">
    <location>
        <begin position="279"/>
        <end position="308"/>
    </location>
</feature>
<evidence type="ECO:0000256" key="6">
    <source>
        <dbReference type="ARBA" id="ARBA00022692"/>
    </source>
</evidence>
<dbReference type="OrthoDB" id="5442866at2"/>
<dbReference type="PROSITE" id="PS00218">
    <property type="entry name" value="AMINO_ACID_PERMEASE_1"/>
    <property type="match status" value="1"/>
</dbReference>
<comment type="similarity">
    <text evidence="2">Belongs to the amino acid-polyamine-organocation (APC) superfamily. Amino acid transporter (AAT) (TC 2.A.3.1) family.</text>
</comment>
<feature type="domain" description="Amino acid permease/ SLC12A" evidence="11">
    <location>
        <begin position="16"/>
        <end position="458"/>
    </location>
</feature>
<dbReference type="PANTHER" id="PTHR43495">
    <property type="entry name" value="GABA PERMEASE"/>
    <property type="match status" value="1"/>
</dbReference>
<evidence type="ECO:0000256" key="3">
    <source>
        <dbReference type="ARBA" id="ARBA00022448"/>
    </source>
</evidence>
<evidence type="ECO:0000256" key="4">
    <source>
        <dbReference type="ARBA" id="ARBA00022475"/>
    </source>
</evidence>
<dbReference type="FunFam" id="1.20.1740.10:FF:000001">
    <property type="entry name" value="Amino acid permease"/>
    <property type="match status" value="1"/>
</dbReference>
<protein>
    <submittedName>
        <fullName evidence="12">Aromatic amino acid:proton symporter, AAT family</fullName>
    </submittedName>
</protein>